<reference evidence="16" key="1">
    <citation type="journal article" date="2019" name="Int. J. Syst. Evol. Microbiol.">
        <title>The Global Catalogue of Microorganisms (GCM) 10K type strain sequencing project: providing services to taxonomists for standard genome sequencing and annotation.</title>
        <authorList>
            <consortium name="The Broad Institute Genomics Platform"/>
            <consortium name="The Broad Institute Genome Sequencing Center for Infectious Disease"/>
            <person name="Wu L."/>
            <person name="Ma J."/>
        </authorList>
    </citation>
    <scope>NUCLEOTIDE SEQUENCE [LARGE SCALE GENOMIC DNA]</scope>
    <source>
        <strain evidence="16">CGMCC 1.12125</strain>
    </source>
</reference>
<comment type="similarity">
    <text evidence="11">Belongs to the ABC transporter superfamily. UvrA family.</text>
</comment>
<keyword evidence="10" id="KW-0234">DNA repair</keyword>
<feature type="domain" description="ABC transporter" evidence="14">
    <location>
        <begin position="458"/>
        <end position="755"/>
    </location>
</feature>
<evidence type="ECO:0000259" key="14">
    <source>
        <dbReference type="PROSITE" id="PS50893"/>
    </source>
</evidence>
<dbReference type="RefSeq" id="WP_344229615.1">
    <property type="nucleotide sequence ID" value="NZ_BAAALH010000002.1"/>
</dbReference>
<keyword evidence="7 15" id="KW-0067">ATP-binding</keyword>
<keyword evidence="16" id="KW-1185">Reference proteome</keyword>
<dbReference type="PANTHER" id="PTHR43152">
    <property type="entry name" value="UVRABC SYSTEM PROTEIN A"/>
    <property type="match status" value="1"/>
</dbReference>
<keyword evidence="5" id="KW-0227">DNA damage</keyword>
<evidence type="ECO:0000256" key="8">
    <source>
        <dbReference type="ARBA" id="ARBA00022881"/>
    </source>
</evidence>
<dbReference type="Proteomes" id="UP001595965">
    <property type="component" value="Unassembled WGS sequence"/>
</dbReference>
<comment type="caution">
    <text evidence="15">The sequence shown here is derived from an EMBL/GenBank/DDBJ whole genome shotgun (WGS) entry which is preliminary data.</text>
</comment>
<dbReference type="SUPFAM" id="SSF52540">
    <property type="entry name" value="P-loop containing nucleoside triphosphate hydrolases"/>
    <property type="match status" value="2"/>
</dbReference>
<evidence type="ECO:0000256" key="10">
    <source>
        <dbReference type="ARBA" id="ARBA00023204"/>
    </source>
</evidence>
<dbReference type="PANTHER" id="PTHR43152:SF3">
    <property type="entry name" value="UVRABC SYSTEM PROTEIN A"/>
    <property type="match status" value="1"/>
</dbReference>
<proteinExistence type="inferred from homology"/>
<evidence type="ECO:0000256" key="6">
    <source>
        <dbReference type="ARBA" id="ARBA00022769"/>
    </source>
</evidence>
<dbReference type="Gene3D" id="1.20.1580.10">
    <property type="entry name" value="ABC transporter ATPase like domain"/>
    <property type="match status" value="2"/>
</dbReference>
<evidence type="ECO:0000256" key="2">
    <source>
        <dbReference type="ARBA" id="ARBA00022490"/>
    </source>
</evidence>
<dbReference type="Gene3D" id="1.10.8.280">
    <property type="entry name" value="ABC transporter ATPase domain-like"/>
    <property type="match status" value="1"/>
</dbReference>
<keyword evidence="3" id="KW-0677">Repeat</keyword>
<evidence type="ECO:0000256" key="1">
    <source>
        <dbReference type="ARBA" id="ARBA00004496"/>
    </source>
</evidence>
<evidence type="ECO:0000256" key="3">
    <source>
        <dbReference type="ARBA" id="ARBA00022737"/>
    </source>
</evidence>
<evidence type="ECO:0000313" key="16">
    <source>
        <dbReference type="Proteomes" id="UP001595965"/>
    </source>
</evidence>
<evidence type="ECO:0000256" key="11">
    <source>
        <dbReference type="ARBA" id="ARBA00038000"/>
    </source>
</evidence>
<evidence type="ECO:0000313" key="15">
    <source>
        <dbReference type="EMBL" id="MFC4428714.1"/>
    </source>
</evidence>
<name>A0ABV8XUZ3_9MICC</name>
<protein>
    <recommendedName>
        <fullName evidence="12">UvrABC system protein A</fullName>
    </recommendedName>
    <alternativeName>
        <fullName evidence="13">Excinuclease ABC subunit A</fullName>
    </alternativeName>
</protein>
<dbReference type="Gene3D" id="3.40.50.300">
    <property type="entry name" value="P-loop containing nucleotide triphosphate hydrolases"/>
    <property type="match status" value="2"/>
</dbReference>
<evidence type="ECO:0000256" key="4">
    <source>
        <dbReference type="ARBA" id="ARBA00022741"/>
    </source>
</evidence>
<organism evidence="15 16">
    <name type="scientific">Citricoccus alkalitolerans</name>
    <dbReference type="NCBI Taxonomy" id="246603"/>
    <lineage>
        <taxon>Bacteria</taxon>
        <taxon>Bacillati</taxon>
        <taxon>Actinomycetota</taxon>
        <taxon>Actinomycetes</taxon>
        <taxon>Micrococcales</taxon>
        <taxon>Micrococcaceae</taxon>
        <taxon>Citricoccus</taxon>
    </lineage>
</organism>
<dbReference type="InterPro" id="IPR027417">
    <property type="entry name" value="P-loop_NTPase"/>
</dbReference>
<evidence type="ECO:0000256" key="5">
    <source>
        <dbReference type="ARBA" id="ARBA00022763"/>
    </source>
</evidence>
<keyword evidence="4" id="KW-0547">Nucleotide-binding</keyword>
<dbReference type="SMART" id="SM00382">
    <property type="entry name" value="AAA"/>
    <property type="match status" value="2"/>
</dbReference>
<dbReference type="InterPro" id="IPR003439">
    <property type="entry name" value="ABC_transporter-like_ATP-bd"/>
</dbReference>
<evidence type="ECO:0000256" key="12">
    <source>
        <dbReference type="ARBA" id="ARBA00039316"/>
    </source>
</evidence>
<accession>A0ABV8XUZ3</accession>
<dbReference type="Pfam" id="PF00005">
    <property type="entry name" value="ABC_tran"/>
    <property type="match status" value="1"/>
</dbReference>
<keyword evidence="6" id="KW-0228">DNA excision</keyword>
<keyword evidence="9" id="KW-0238">DNA-binding</keyword>
<keyword evidence="8" id="KW-0267">Excision nuclease</keyword>
<dbReference type="PROSITE" id="PS50893">
    <property type="entry name" value="ABC_TRANSPORTER_2"/>
    <property type="match status" value="1"/>
</dbReference>
<dbReference type="InterPro" id="IPR003593">
    <property type="entry name" value="AAA+_ATPase"/>
</dbReference>
<keyword evidence="2" id="KW-0963">Cytoplasm</keyword>
<evidence type="ECO:0000256" key="7">
    <source>
        <dbReference type="ARBA" id="ARBA00022840"/>
    </source>
</evidence>
<gene>
    <name evidence="15" type="ORF">ACFO0K_03360</name>
</gene>
<sequence>MSARREDDPPERIMSIRGAREHNLCDIDLDIPQEQVVVFVGRSGSGKSSLVMDTIAREATRQLYDRFPLHVRHRLPRSERPDVDSMAGLSPAFVVDQSRYPASSRSSVGTLLGVGPLLRLLYSREAEPSAGVATTYSFNSPKGMCPACSGLGRAVRLDLDKLLDCDRSLEDGAIRFAPWAPHTWQWRLYGHSGFYDPAKPLRDFSDREWHDLLHGSGRKVIIENDPSGVWYEGVVDRFERLYLRRDPGKVGSKTTQAVANVVSSQPCPECRGERLNEAARASTIDGLNIAEMSALELDELRMRLQSRSTRVGASLAKQITSVLDRAVQLGLGHLSLGRTAASLSGGEMQRIKLAGLLGSTLSGLMYVLDEPSAGLHPTDLRAVLSTLRALRDMGNSVLVVEHDADVIDAADYVVEIGPGAGEEGGQVIFAGSAVDFRQSGTTTSSALREPLELPDRQLDGQDWIWVRKASVNNLQGFDVAIPRARLTVVTGASGAGKSSLVFDELTAQHPAAVVFDQRPMGVNARSTVASYVGAMDEVRAIMARATGERASLFTANGAGACPDCRGRGEVEADMVFADPVVETCEACRGLRFNDEAMAATVDGLSIVDVLRLSAAQASVRFAGSRLAKRLEPLHDVDLAHLALGQMTDSLSGGERQRLRLASRLQSNGGDLMLFDEPTTGLHIVDVRRLISLFRRLAGRGHTVVVVEHDQALIAAADWVIDVGPGGGRHGGRLLFAGTPVDLVNADGSATAEALRRRMQREAGPAVGRRS</sequence>
<dbReference type="InterPro" id="IPR017871">
    <property type="entry name" value="ABC_transporter-like_CS"/>
</dbReference>
<comment type="subcellular location">
    <subcellularLocation>
        <location evidence="1">Cytoplasm</location>
    </subcellularLocation>
</comment>
<evidence type="ECO:0000256" key="9">
    <source>
        <dbReference type="ARBA" id="ARBA00023125"/>
    </source>
</evidence>
<dbReference type="PROSITE" id="PS00211">
    <property type="entry name" value="ABC_TRANSPORTER_1"/>
    <property type="match status" value="1"/>
</dbReference>
<evidence type="ECO:0000256" key="13">
    <source>
        <dbReference type="ARBA" id="ARBA00042156"/>
    </source>
</evidence>
<dbReference type="GO" id="GO:0005524">
    <property type="term" value="F:ATP binding"/>
    <property type="evidence" value="ECO:0007669"/>
    <property type="project" value="UniProtKB-KW"/>
</dbReference>
<dbReference type="EMBL" id="JBHSEN010000001">
    <property type="protein sequence ID" value="MFC4428714.1"/>
    <property type="molecule type" value="Genomic_DNA"/>
</dbReference>